<protein>
    <submittedName>
        <fullName evidence="1">Uncharacterized protein</fullName>
    </submittedName>
</protein>
<accession>A0A2L2T8J3</accession>
<organism evidence="1 2">
    <name type="scientific">Fusarium venenatum</name>
    <dbReference type="NCBI Taxonomy" id="56646"/>
    <lineage>
        <taxon>Eukaryota</taxon>
        <taxon>Fungi</taxon>
        <taxon>Dikarya</taxon>
        <taxon>Ascomycota</taxon>
        <taxon>Pezizomycotina</taxon>
        <taxon>Sordariomycetes</taxon>
        <taxon>Hypocreomycetidae</taxon>
        <taxon>Hypocreales</taxon>
        <taxon>Nectriaceae</taxon>
        <taxon>Fusarium</taxon>
    </lineage>
</organism>
<reference evidence="2" key="1">
    <citation type="submission" date="2014-10" db="EMBL/GenBank/DDBJ databases">
        <authorList>
            <person name="King R."/>
        </authorList>
    </citation>
    <scope>NUCLEOTIDE SEQUENCE [LARGE SCALE GENOMIC DNA]</scope>
    <source>
        <strain evidence="2">A3/5</strain>
    </source>
</reference>
<keyword evidence="2" id="KW-1185">Reference proteome</keyword>
<evidence type="ECO:0000313" key="1">
    <source>
        <dbReference type="EMBL" id="CEI66099.1"/>
    </source>
</evidence>
<proteinExistence type="predicted"/>
<dbReference type="EMBL" id="LN649229">
    <property type="protein sequence ID" value="CEI66099.1"/>
    <property type="molecule type" value="Genomic_DNA"/>
</dbReference>
<evidence type="ECO:0000313" key="2">
    <source>
        <dbReference type="Proteomes" id="UP000245910"/>
    </source>
</evidence>
<name>A0A2L2T8J3_9HYPO</name>
<sequence length="103" mass="12050">MNTILRSNPVRATFSKKSLPYSARPLTLEFNEIPANGSQHWFRNLRWDDDYDSYDLDSPIYEPQEVMDGSWHDPAHGWENGVQVEPPPFLAQLPRLTEYIFEP</sequence>
<dbReference type="Proteomes" id="UP000245910">
    <property type="component" value="Chromosome I"/>
</dbReference>
<dbReference type="AlphaFoldDB" id="A0A2L2T8J3"/>